<keyword evidence="3 7" id="KW-0812">Transmembrane</keyword>
<gene>
    <name evidence="8" type="ORF">OMED0929_LOCUS537</name>
</gene>
<dbReference type="GO" id="GO:0009512">
    <property type="term" value="C:cytochrome b6f complex"/>
    <property type="evidence" value="ECO:0007669"/>
    <property type="project" value="InterPro"/>
</dbReference>
<protein>
    <recommendedName>
        <fullName evidence="9">Cytochrome b6-f complex subunit PetM</fullName>
    </recommendedName>
</protein>
<keyword evidence="4" id="KW-0249">Electron transport</keyword>
<evidence type="ECO:0000313" key="8">
    <source>
        <dbReference type="EMBL" id="CAD8576162.1"/>
    </source>
</evidence>
<evidence type="ECO:0000256" key="6">
    <source>
        <dbReference type="ARBA" id="ARBA00023136"/>
    </source>
</evidence>
<name>A0A6U0BW93_9CHLO</name>
<dbReference type="EMBL" id="HBEW01000657">
    <property type="protein sequence ID" value="CAD8576162.1"/>
    <property type="molecule type" value="Transcribed_RNA"/>
</dbReference>
<evidence type="ECO:0000256" key="3">
    <source>
        <dbReference type="ARBA" id="ARBA00022692"/>
    </source>
</evidence>
<evidence type="ECO:0000256" key="1">
    <source>
        <dbReference type="ARBA" id="ARBA00004167"/>
    </source>
</evidence>
<reference evidence="8" key="1">
    <citation type="submission" date="2021-01" db="EMBL/GenBank/DDBJ databases">
        <authorList>
            <person name="Corre E."/>
            <person name="Pelletier E."/>
            <person name="Niang G."/>
            <person name="Scheremetjew M."/>
            <person name="Finn R."/>
            <person name="Kale V."/>
            <person name="Holt S."/>
            <person name="Cochrane G."/>
            <person name="Meng A."/>
            <person name="Brown T."/>
            <person name="Cohen L."/>
        </authorList>
    </citation>
    <scope>NUCLEOTIDE SEQUENCE</scope>
    <source>
        <strain evidence="8">Clade-D-RCC2572</strain>
    </source>
</reference>
<dbReference type="SUPFAM" id="SSF103441">
    <property type="entry name" value="PetM subunit of the cytochrome b6f complex"/>
    <property type="match status" value="1"/>
</dbReference>
<evidence type="ECO:0000256" key="7">
    <source>
        <dbReference type="SAM" id="Phobius"/>
    </source>
</evidence>
<keyword evidence="5 7" id="KW-1133">Transmembrane helix</keyword>
<evidence type="ECO:0000256" key="4">
    <source>
        <dbReference type="ARBA" id="ARBA00022982"/>
    </source>
</evidence>
<evidence type="ECO:0000256" key="5">
    <source>
        <dbReference type="ARBA" id="ARBA00022989"/>
    </source>
</evidence>
<sequence>MHAVAAASTITCVATPVVRSTKRHSAARLSASKAVVAAPVISSRKVSTKAVRGGAVKVNASMVEVAQIANQGAEIASIATTCFAITLVGLAIGFVLLRVESSVNGE</sequence>
<feature type="transmembrane region" description="Helical" evidence="7">
    <location>
        <begin position="75"/>
        <end position="97"/>
    </location>
</feature>
<dbReference type="Pfam" id="PF08041">
    <property type="entry name" value="PetM"/>
    <property type="match status" value="1"/>
</dbReference>
<proteinExistence type="predicted"/>
<dbReference type="AlphaFoldDB" id="A0A6U0BW93"/>
<keyword evidence="6 7" id="KW-0472">Membrane</keyword>
<accession>A0A6U0BW93</accession>
<evidence type="ECO:0000256" key="2">
    <source>
        <dbReference type="ARBA" id="ARBA00022448"/>
    </source>
</evidence>
<organism evidence="8">
    <name type="scientific">Ostreococcus mediterraneus</name>
    <dbReference type="NCBI Taxonomy" id="1486918"/>
    <lineage>
        <taxon>Eukaryota</taxon>
        <taxon>Viridiplantae</taxon>
        <taxon>Chlorophyta</taxon>
        <taxon>Mamiellophyceae</taxon>
        <taxon>Mamiellales</taxon>
        <taxon>Bathycoccaceae</taxon>
        <taxon>Ostreococcus</taxon>
    </lineage>
</organism>
<keyword evidence="2" id="KW-0813">Transport</keyword>
<evidence type="ECO:0008006" key="9">
    <source>
        <dbReference type="Google" id="ProtNLM"/>
    </source>
</evidence>
<dbReference type="InterPro" id="IPR012595">
    <property type="entry name" value="PetM_cyt_b6/f_cplx_su7"/>
</dbReference>
<comment type="subcellular location">
    <subcellularLocation>
        <location evidence="1">Membrane</location>
        <topology evidence="1">Single-pass membrane protein</topology>
    </subcellularLocation>
</comment>
<dbReference type="GO" id="GO:0016020">
    <property type="term" value="C:membrane"/>
    <property type="evidence" value="ECO:0007669"/>
    <property type="project" value="UniProtKB-SubCell"/>
</dbReference>